<organism evidence="5 6">
    <name type="scientific">Lunasporangiospora selenospora</name>
    <dbReference type="NCBI Taxonomy" id="979761"/>
    <lineage>
        <taxon>Eukaryota</taxon>
        <taxon>Fungi</taxon>
        <taxon>Fungi incertae sedis</taxon>
        <taxon>Mucoromycota</taxon>
        <taxon>Mortierellomycotina</taxon>
        <taxon>Mortierellomycetes</taxon>
        <taxon>Mortierellales</taxon>
        <taxon>Mortierellaceae</taxon>
        <taxon>Lunasporangiospora</taxon>
    </lineage>
</organism>
<evidence type="ECO:0008006" key="7">
    <source>
        <dbReference type="Google" id="ProtNLM"/>
    </source>
</evidence>
<dbReference type="InterPro" id="IPR036241">
    <property type="entry name" value="NSFL1C_SEP_dom_sf"/>
</dbReference>
<dbReference type="Pfam" id="PF00789">
    <property type="entry name" value="UBX"/>
    <property type="match status" value="1"/>
</dbReference>
<dbReference type="InterPro" id="IPR011032">
    <property type="entry name" value="GroES-like_sf"/>
</dbReference>
<evidence type="ECO:0000259" key="3">
    <source>
        <dbReference type="PROSITE" id="PS50033"/>
    </source>
</evidence>
<reference evidence="5" key="1">
    <citation type="journal article" date="2020" name="Fungal Divers.">
        <title>Resolving the Mortierellaceae phylogeny through synthesis of multi-gene phylogenetics and phylogenomics.</title>
        <authorList>
            <person name="Vandepol N."/>
            <person name="Liber J."/>
            <person name="Desiro A."/>
            <person name="Na H."/>
            <person name="Kennedy M."/>
            <person name="Barry K."/>
            <person name="Grigoriev I.V."/>
            <person name="Miller A.N."/>
            <person name="O'Donnell K."/>
            <person name="Stajich J.E."/>
            <person name="Bonito G."/>
        </authorList>
    </citation>
    <scope>NUCLEOTIDE SEQUENCE</scope>
    <source>
        <strain evidence="5">KOD1015</strain>
    </source>
</reference>
<dbReference type="InterPro" id="IPR029071">
    <property type="entry name" value="Ubiquitin-like_domsf"/>
</dbReference>
<dbReference type="SUPFAM" id="SSF54236">
    <property type="entry name" value="Ubiquitin-like"/>
    <property type="match status" value="1"/>
</dbReference>
<feature type="compositionally biased region" description="Basic and acidic residues" evidence="2">
    <location>
        <begin position="592"/>
        <end position="605"/>
    </location>
</feature>
<evidence type="ECO:0000256" key="2">
    <source>
        <dbReference type="SAM" id="MobiDB-lite"/>
    </source>
</evidence>
<dbReference type="InterPro" id="IPR009060">
    <property type="entry name" value="UBA-like_sf"/>
</dbReference>
<dbReference type="SUPFAM" id="SSF50129">
    <property type="entry name" value="GroES-like"/>
    <property type="match status" value="1"/>
</dbReference>
<dbReference type="SMART" id="SM00166">
    <property type="entry name" value="UBX"/>
    <property type="match status" value="1"/>
</dbReference>
<dbReference type="GO" id="GO:0005634">
    <property type="term" value="C:nucleus"/>
    <property type="evidence" value="ECO:0007669"/>
    <property type="project" value="TreeGrafter"/>
</dbReference>
<dbReference type="OrthoDB" id="25887at2759"/>
<evidence type="ECO:0000313" key="6">
    <source>
        <dbReference type="Proteomes" id="UP000780801"/>
    </source>
</evidence>
<dbReference type="InterPro" id="IPR001012">
    <property type="entry name" value="UBX_dom"/>
</dbReference>
<feature type="domain" description="UBX" evidence="3">
    <location>
        <begin position="655"/>
        <end position="732"/>
    </location>
</feature>
<evidence type="ECO:0000256" key="1">
    <source>
        <dbReference type="ARBA" id="ARBA00022786"/>
    </source>
</evidence>
<dbReference type="CDD" id="cd01770">
    <property type="entry name" value="UBX_UBXN2"/>
    <property type="match status" value="1"/>
</dbReference>
<dbReference type="SMART" id="SM00829">
    <property type="entry name" value="PKS_ER"/>
    <property type="match status" value="1"/>
</dbReference>
<dbReference type="FunFam" id="3.40.50.720:FF:000481">
    <property type="entry name" value="Alcohol dehydrogenase, variant"/>
    <property type="match status" value="1"/>
</dbReference>
<dbReference type="GO" id="GO:0007030">
    <property type="term" value="P:Golgi organization"/>
    <property type="evidence" value="ECO:0007669"/>
    <property type="project" value="TreeGrafter"/>
</dbReference>
<dbReference type="Pfam" id="PF08240">
    <property type="entry name" value="ADH_N"/>
    <property type="match status" value="1"/>
</dbReference>
<feature type="compositionally biased region" description="Basic and acidic residues" evidence="2">
    <location>
        <begin position="401"/>
        <end position="412"/>
    </location>
</feature>
<proteinExistence type="predicted"/>
<dbReference type="PANTHER" id="PTHR23333">
    <property type="entry name" value="UBX DOMAIN CONTAINING PROTEIN"/>
    <property type="match status" value="1"/>
</dbReference>
<dbReference type="CDD" id="cd14348">
    <property type="entry name" value="UBA_p47"/>
    <property type="match status" value="1"/>
</dbReference>
<keyword evidence="1" id="KW-0833">Ubl conjugation pathway</keyword>
<keyword evidence="6" id="KW-1185">Reference proteome</keyword>
<name>A0A9P6KG06_9FUNG</name>
<evidence type="ECO:0000259" key="4">
    <source>
        <dbReference type="PROSITE" id="PS51399"/>
    </source>
</evidence>
<dbReference type="SUPFAM" id="SSF51735">
    <property type="entry name" value="NAD(P)-binding Rossmann-fold domains"/>
    <property type="match status" value="1"/>
</dbReference>
<evidence type="ECO:0000313" key="5">
    <source>
        <dbReference type="EMBL" id="KAF9584199.1"/>
    </source>
</evidence>
<comment type="caution">
    <text evidence="5">The sequence shown here is derived from an EMBL/GenBank/DDBJ whole genome shotgun (WGS) entry which is preliminary data.</text>
</comment>
<feature type="compositionally biased region" description="Low complexity" evidence="2">
    <location>
        <begin position="616"/>
        <end position="650"/>
    </location>
</feature>
<dbReference type="Pfam" id="PF14555">
    <property type="entry name" value="UBA_4"/>
    <property type="match status" value="1"/>
</dbReference>
<dbReference type="GO" id="GO:0005829">
    <property type="term" value="C:cytosol"/>
    <property type="evidence" value="ECO:0007669"/>
    <property type="project" value="TreeGrafter"/>
</dbReference>
<dbReference type="PANTHER" id="PTHR23333:SF20">
    <property type="entry name" value="NSFL1 COFACTOR P47"/>
    <property type="match status" value="1"/>
</dbReference>
<sequence length="734" mass="78652">MKAIVIEKADRTPVYNDARLVQIPRPELAEDGQALVEVQAIALNHREVWIRKGQYPGIILGSVLGADAVGKVVGLRGNASSSSQRFVEGDRVVVMPSIGWDKDTRGPEEAYYILGGGHEQGVFSEYYLARQENIFKAPEHLTDNEAAALPLAGLTAFRAVFTKGQVSKGQNVLITGIGGGVALMALQLCVAAGANVYVTSSDEVKIQKAIALGAKGGVNYREEKWGAKLKSLLSGDPIDVVIDGASGDGVKSIVPLLRLGGIFVSYGMTVKPQLAYTMSMVLRNIEVKGSTMGSRLEFEQLLEFVSRHKLRPVVSQHHPRIKMADHQELIANFVGIVNSTPEQAQFYLEANNWDLNAAMTSYYEGPDLTTGGSSQSTGGASAAVMDDDDDAVLEQVLASTKPKDSSTSEGKRKATSSGSRSGGIATLHNLAKSDDEEDDSSDEDAQNYFAGGEKSGVLLQGPPGKKNPNDLVQDILKKAAEGGSRQEEAPQQQPKKSYFTGVGNRLGSEEEPSVEVKPPTRSTPSPEVLETVVRHLTFWRNGYSIDDGPLMSYTDPANSEFLDAINRGMAPIKYLNIKPGQPVEMRVTKRMEEDYKETPKPKEAPKPFGGVGNRLGSVTSPSSSGTPGAFPGAGASSSSSGGASAPIPRSLEIDNSQPVTSIQIRLADGSRMVARFNHTHTVNDIRGFINASQAGESSRPYVLQTTFPKKDLDDAQQTIKDAGLLNAVVLQRLL</sequence>
<dbReference type="EMBL" id="JAABOA010000475">
    <property type="protein sequence ID" value="KAF9584199.1"/>
    <property type="molecule type" value="Genomic_DNA"/>
</dbReference>
<dbReference type="PROSITE" id="PS51399">
    <property type="entry name" value="SEP"/>
    <property type="match status" value="1"/>
</dbReference>
<dbReference type="InterPro" id="IPR036291">
    <property type="entry name" value="NAD(P)-bd_dom_sf"/>
</dbReference>
<dbReference type="Proteomes" id="UP000780801">
    <property type="component" value="Unassembled WGS sequence"/>
</dbReference>
<protein>
    <recommendedName>
        <fullName evidence="7">NADPH:quinone reductase</fullName>
    </recommendedName>
</protein>
<dbReference type="AlphaFoldDB" id="A0A9P6KG06"/>
<dbReference type="SMART" id="SM00553">
    <property type="entry name" value="SEP"/>
    <property type="match status" value="1"/>
</dbReference>
<gene>
    <name evidence="5" type="ORF">BGW38_007251</name>
</gene>
<dbReference type="Gene3D" id="1.10.8.10">
    <property type="entry name" value="DNA helicase RuvA subunit, C-terminal domain"/>
    <property type="match status" value="1"/>
</dbReference>
<dbReference type="PROSITE" id="PS50033">
    <property type="entry name" value="UBX"/>
    <property type="match status" value="1"/>
</dbReference>
<dbReference type="Pfam" id="PF00107">
    <property type="entry name" value="ADH_zinc_N"/>
    <property type="match status" value="1"/>
</dbReference>
<dbReference type="Pfam" id="PF08059">
    <property type="entry name" value="SEP"/>
    <property type="match status" value="1"/>
</dbReference>
<dbReference type="SUPFAM" id="SSF102848">
    <property type="entry name" value="NSFL1 (p97 ATPase) cofactor p47, SEP domain"/>
    <property type="match status" value="1"/>
</dbReference>
<dbReference type="Gene3D" id="3.10.20.90">
    <property type="entry name" value="Phosphatidylinositol 3-kinase Catalytic Subunit, Chain A, domain 1"/>
    <property type="match status" value="1"/>
</dbReference>
<dbReference type="InterPro" id="IPR013154">
    <property type="entry name" value="ADH-like_N"/>
</dbReference>
<feature type="domain" description="SEP" evidence="4">
    <location>
        <begin position="531"/>
        <end position="596"/>
    </location>
</feature>
<dbReference type="GO" id="GO:0061025">
    <property type="term" value="P:membrane fusion"/>
    <property type="evidence" value="ECO:0007669"/>
    <property type="project" value="TreeGrafter"/>
</dbReference>
<dbReference type="GO" id="GO:0016491">
    <property type="term" value="F:oxidoreductase activity"/>
    <property type="evidence" value="ECO:0007669"/>
    <property type="project" value="InterPro"/>
</dbReference>
<dbReference type="Gene3D" id="3.40.50.720">
    <property type="entry name" value="NAD(P)-binding Rossmann-like Domain"/>
    <property type="match status" value="1"/>
</dbReference>
<dbReference type="InterPro" id="IPR013149">
    <property type="entry name" value="ADH-like_C"/>
</dbReference>
<dbReference type="InterPro" id="IPR020843">
    <property type="entry name" value="ER"/>
</dbReference>
<dbReference type="GO" id="GO:0031468">
    <property type="term" value="P:nuclear membrane reassembly"/>
    <property type="evidence" value="ECO:0007669"/>
    <property type="project" value="TreeGrafter"/>
</dbReference>
<dbReference type="GO" id="GO:0043130">
    <property type="term" value="F:ubiquitin binding"/>
    <property type="evidence" value="ECO:0007669"/>
    <property type="project" value="TreeGrafter"/>
</dbReference>
<dbReference type="Gene3D" id="3.90.180.10">
    <property type="entry name" value="Medium-chain alcohol dehydrogenases, catalytic domain"/>
    <property type="match status" value="1"/>
</dbReference>
<dbReference type="SUPFAM" id="SSF46934">
    <property type="entry name" value="UBA-like"/>
    <property type="match status" value="1"/>
</dbReference>
<dbReference type="FunFam" id="3.10.20.90:FF:000179">
    <property type="entry name" value="Plant UBX domain-containing protein 4"/>
    <property type="match status" value="1"/>
</dbReference>
<accession>A0A9P6KG06</accession>
<dbReference type="InterPro" id="IPR012989">
    <property type="entry name" value="SEP_domain"/>
</dbReference>
<feature type="region of interest" description="Disordered" evidence="2">
    <location>
        <begin position="398"/>
        <end position="425"/>
    </location>
</feature>
<dbReference type="GO" id="GO:0043161">
    <property type="term" value="P:proteasome-mediated ubiquitin-dependent protein catabolic process"/>
    <property type="evidence" value="ECO:0007669"/>
    <property type="project" value="TreeGrafter"/>
</dbReference>
<dbReference type="Gene3D" id="3.30.420.210">
    <property type="entry name" value="SEP domain"/>
    <property type="match status" value="1"/>
</dbReference>
<dbReference type="GO" id="GO:0000045">
    <property type="term" value="P:autophagosome assembly"/>
    <property type="evidence" value="ECO:0007669"/>
    <property type="project" value="TreeGrafter"/>
</dbReference>
<feature type="region of interest" description="Disordered" evidence="2">
    <location>
        <begin position="481"/>
        <end position="526"/>
    </location>
</feature>
<dbReference type="FunFam" id="3.30.420.210:FF:000002">
    <property type="entry name" value="UBX domain-containing protein 1"/>
    <property type="match status" value="1"/>
</dbReference>
<feature type="region of interest" description="Disordered" evidence="2">
    <location>
        <begin position="592"/>
        <end position="656"/>
    </location>
</feature>
<dbReference type="CDD" id="cd05188">
    <property type="entry name" value="MDR"/>
    <property type="match status" value="1"/>
</dbReference>